<dbReference type="RefSeq" id="WP_265382451.1">
    <property type="nucleotide sequence ID" value="NZ_CP110615.1"/>
</dbReference>
<dbReference type="InterPro" id="IPR011335">
    <property type="entry name" value="Restrct_endonuc-II-like"/>
</dbReference>
<gene>
    <name evidence="2" type="ORF">RHODO2019_14490</name>
</gene>
<dbReference type="Gene3D" id="3.40.960.10">
    <property type="entry name" value="VSR Endonuclease"/>
    <property type="match status" value="1"/>
</dbReference>
<name>A0ABY6NY82_9NOCA</name>
<dbReference type="SUPFAM" id="SSF52980">
    <property type="entry name" value="Restriction endonuclease-like"/>
    <property type="match status" value="1"/>
</dbReference>
<feature type="domain" description="Restriction endonuclease type II-like" evidence="1">
    <location>
        <begin position="108"/>
        <end position="193"/>
    </location>
</feature>
<keyword evidence="2" id="KW-0540">Nuclease</keyword>
<accession>A0ABY6NY82</accession>
<organism evidence="2 3">
    <name type="scientific">Rhodococcus antarcticus</name>
    <dbReference type="NCBI Taxonomy" id="2987751"/>
    <lineage>
        <taxon>Bacteria</taxon>
        <taxon>Bacillati</taxon>
        <taxon>Actinomycetota</taxon>
        <taxon>Actinomycetes</taxon>
        <taxon>Mycobacteriales</taxon>
        <taxon>Nocardiaceae</taxon>
        <taxon>Rhodococcus</taxon>
    </lineage>
</organism>
<dbReference type="InterPro" id="IPR049468">
    <property type="entry name" value="Restrct_endonuc-II-like_dom"/>
</dbReference>
<reference evidence="2" key="1">
    <citation type="submission" date="2022-10" db="EMBL/GenBank/DDBJ databases">
        <title>Rhodococcus sp.75.</title>
        <authorList>
            <person name="Sun M."/>
        </authorList>
    </citation>
    <scope>NUCLEOTIDE SEQUENCE</scope>
    <source>
        <strain evidence="2">75</strain>
    </source>
</reference>
<evidence type="ECO:0000313" key="2">
    <source>
        <dbReference type="EMBL" id="UZJ24344.1"/>
    </source>
</evidence>
<protein>
    <submittedName>
        <fullName evidence="2">Endonuclease domain-containing protein</fullName>
    </submittedName>
</protein>
<keyword evidence="2" id="KW-0378">Hydrolase</keyword>
<evidence type="ECO:0000313" key="3">
    <source>
        <dbReference type="Proteomes" id="UP001164965"/>
    </source>
</evidence>
<dbReference type="GO" id="GO:0004519">
    <property type="term" value="F:endonuclease activity"/>
    <property type="evidence" value="ECO:0007669"/>
    <property type="project" value="UniProtKB-KW"/>
</dbReference>
<keyword evidence="2" id="KW-0255">Endonuclease</keyword>
<keyword evidence="3" id="KW-1185">Reference proteome</keyword>
<sequence>MDHAALHRTLERHAGLVTLDEARAAGLTATMVSDRVWTRRWRQVGPRTYFVAGHRWTDEARTRAAVTGTALTVLEAAVALEHGSRFLDRVLPHGVPVDALGQAHARALLRLLRGAGLTGLRRGYQVLGHEIDAAFPAARVAIEVDGGDRHHGAGRFAADRVRQDALVSAGWTVLRVTWHQLQDEPERVLTEISGAVRRGLVARPVVARP</sequence>
<dbReference type="EMBL" id="CP110615">
    <property type="protein sequence ID" value="UZJ24344.1"/>
    <property type="molecule type" value="Genomic_DNA"/>
</dbReference>
<evidence type="ECO:0000259" key="1">
    <source>
        <dbReference type="Pfam" id="PF18741"/>
    </source>
</evidence>
<dbReference type="Proteomes" id="UP001164965">
    <property type="component" value="Chromosome"/>
</dbReference>
<dbReference type="Pfam" id="PF18741">
    <property type="entry name" value="MTES_1575"/>
    <property type="match status" value="1"/>
</dbReference>
<proteinExistence type="predicted"/>